<dbReference type="AlphaFoldDB" id="A0A837IFJ3"/>
<dbReference type="InterPro" id="IPR043993">
    <property type="entry name" value="T4SS_pilin"/>
</dbReference>
<organism evidence="2 3">
    <name type="scientific">Candidatus Collierbacteria bacterium GW2011_GWB2_45_17</name>
    <dbReference type="NCBI Taxonomy" id="1618388"/>
    <lineage>
        <taxon>Bacteria</taxon>
        <taxon>Candidatus Collieribacteriota</taxon>
    </lineage>
</organism>
<feature type="transmembrane region" description="Helical" evidence="1">
    <location>
        <begin position="34"/>
        <end position="58"/>
    </location>
</feature>
<evidence type="ECO:0008006" key="4">
    <source>
        <dbReference type="Google" id="ProtNLM"/>
    </source>
</evidence>
<reference evidence="2 3" key="1">
    <citation type="journal article" date="2015" name="Nature">
        <title>rRNA introns, odd ribosomes, and small enigmatic genomes across a large radiation of phyla.</title>
        <authorList>
            <person name="Brown C.T."/>
            <person name="Hug L.A."/>
            <person name="Thomas B.C."/>
            <person name="Sharon I."/>
            <person name="Castelle C.J."/>
            <person name="Singh A."/>
            <person name="Wilkins M.J."/>
            <person name="Williams K.H."/>
            <person name="Banfield J.F."/>
        </authorList>
    </citation>
    <scope>NUCLEOTIDE SEQUENCE [LARGE SCALE GENOMIC DNA]</scope>
</reference>
<protein>
    <recommendedName>
        <fullName evidence="4">Integral membrane protein</fullName>
    </recommendedName>
</protein>
<evidence type="ECO:0000313" key="3">
    <source>
        <dbReference type="Proteomes" id="UP000034078"/>
    </source>
</evidence>
<keyword evidence="1" id="KW-1133">Transmembrane helix</keyword>
<comment type="caution">
    <text evidence="2">The sequence shown here is derived from an EMBL/GenBank/DDBJ whole genome shotgun (WGS) entry which is preliminary data.</text>
</comment>
<dbReference type="EMBL" id="LCKO01000002">
    <property type="protein sequence ID" value="KKU01052.1"/>
    <property type="molecule type" value="Genomic_DNA"/>
</dbReference>
<feature type="transmembrane region" description="Helical" evidence="1">
    <location>
        <begin position="78"/>
        <end position="100"/>
    </location>
</feature>
<accession>A0A837IFJ3</accession>
<sequence length="103" mass="10732">MTRQVLAIALEDIYAPGKAVGGQGATIATLANPLIANVLIISGITAFLVIIFAGFAYISASGDKTKTEQAQNMLNYGILGLLVVVAAFVITRIIGAVIGFKFF</sequence>
<evidence type="ECO:0000313" key="2">
    <source>
        <dbReference type="EMBL" id="KKU01052.1"/>
    </source>
</evidence>
<keyword evidence="1" id="KW-0472">Membrane</keyword>
<name>A0A837IFJ3_9BACT</name>
<dbReference type="Pfam" id="PF18895">
    <property type="entry name" value="T4SS_pilin"/>
    <property type="match status" value="1"/>
</dbReference>
<dbReference type="Proteomes" id="UP000034078">
    <property type="component" value="Unassembled WGS sequence"/>
</dbReference>
<proteinExistence type="predicted"/>
<gene>
    <name evidence="2" type="ORF">UX01_C0002G0018</name>
</gene>
<keyword evidence="1" id="KW-0812">Transmembrane</keyword>
<evidence type="ECO:0000256" key="1">
    <source>
        <dbReference type="SAM" id="Phobius"/>
    </source>
</evidence>